<name>A0A081PHE5_9SPHI</name>
<dbReference type="Pfam" id="PF19044">
    <property type="entry name" value="P-loop_TraG"/>
    <property type="match status" value="2"/>
</dbReference>
<proteinExistence type="predicted"/>
<dbReference type="EMBL" id="JNFF01000049">
    <property type="protein sequence ID" value="KEQ30118.1"/>
    <property type="molecule type" value="Genomic_DNA"/>
</dbReference>
<dbReference type="InterPro" id="IPR027417">
    <property type="entry name" value="P-loop_NTPase"/>
</dbReference>
<reference evidence="2 3" key="1">
    <citation type="journal article" date="1992" name="Int. J. Syst. Bacteriol.">
        <title>Sphingobacterium antarcticus sp. nov. a Psychrotrophic Bacterium from the Soils of Schirmacher Oasis, Antarctica.</title>
        <authorList>
            <person name="Shivaji S."/>
            <person name="Ray M.K."/>
            <person name="Rao N.S."/>
            <person name="Saiserr L."/>
            <person name="Jagannadham M.V."/>
            <person name="Kumar G.S."/>
            <person name="Reddy G."/>
            <person name="Bhargava P.M."/>
        </authorList>
    </citation>
    <scope>NUCLEOTIDE SEQUENCE [LARGE SCALE GENOMIC DNA]</scope>
    <source>
        <strain evidence="2 3">4BY</strain>
    </source>
</reference>
<gene>
    <name evidence="2" type="ORF">N180_20705</name>
</gene>
<dbReference type="PANTHER" id="PTHR38467">
    <property type="match status" value="1"/>
</dbReference>
<keyword evidence="3" id="KW-1185">Reference proteome</keyword>
<comment type="caution">
    <text evidence="2">The sequence shown here is derived from an EMBL/GenBank/DDBJ whole genome shotgun (WGS) entry which is preliminary data.</text>
</comment>
<dbReference type="PANTHER" id="PTHR38467:SF1">
    <property type="entry name" value="CONJUGATIVE TRANSFER: ASSEMBLY"/>
    <property type="match status" value="1"/>
</dbReference>
<protein>
    <recommendedName>
        <fullName evidence="1">TraG P-loop domain-containing protein</fullName>
    </recommendedName>
</protein>
<feature type="non-terminal residue" evidence="2">
    <location>
        <position position="1"/>
    </location>
</feature>
<dbReference type="OrthoDB" id="596266at2"/>
<dbReference type="eggNOG" id="COG3451">
    <property type="taxonomic scope" value="Bacteria"/>
</dbReference>
<dbReference type="InterPro" id="IPR043964">
    <property type="entry name" value="P-loop_TraG"/>
</dbReference>
<feature type="domain" description="TraG P-loop" evidence="1">
    <location>
        <begin position="14"/>
        <end position="151"/>
    </location>
</feature>
<dbReference type="SUPFAM" id="SSF52540">
    <property type="entry name" value="P-loop containing nucleoside triphosphate hydrolases"/>
    <property type="match status" value="1"/>
</dbReference>
<evidence type="ECO:0000313" key="2">
    <source>
        <dbReference type="EMBL" id="KEQ30118.1"/>
    </source>
</evidence>
<dbReference type="Gene3D" id="3.40.50.300">
    <property type="entry name" value="P-loop containing nucleotide triphosphate hydrolases"/>
    <property type="match status" value="2"/>
</dbReference>
<dbReference type="RefSeq" id="WP_037440456.1">
    <property type="nucleotide sequence ID" value="NZ_JNFF01000049.1"/>
</dbReference>
<accession>A0A081PHE5</accession>
<dbReference type="AlphaFoldDB" id="A0A081PHE5"/>
<evidence type="ECO:0000313" key="3">
    <source>
        <dbReference type="Proteomes" id="UP000028007"/>
    </source>
</evidence>
<dbReference type="InterPro" id="IPR053155">
    <property type="entry name" value="F-pilin_assembly_TraC"/>
</dbReference>
<feature type="domain" description="TraG P-loop" evidence="1">
    <location>
        <begin position="264"/>
        <end position="530"/>
    </location>
</feature>
<sequence length="566" mass="65805">KEALAVDEVSTFKLRFTDRQGIPIAIDTLDSPRLNNRNKFTLGPSGSGKSFFTNSMIEQYMQHKNMDVVIVDVGHSYKGINEYFNGRYITYTEENPITMNPFVIKREELNIEKKDFLGTLIGLLWKTAEGTVSGVERDLIAEVINSYYSSFFDGYTGLTPRLQERLKKEVKAKIDDQQIWKTVKTYFSEKVGSLTYFGAKASLVNSESYINHKYSHLATELFIGVEKQLFRRFYHAEYTRLYDLERMKADEVRRKEHYENLIRDLSFDSFYKYAVYKIPAILAEEEENPNSRESINFNFIEFRYVLRKFCTGEEFGHTLNQKVDDSLFSERFIVFEIDSIKGHKILFPVVTLIIMDVFIQKMRHRTSFRKTLIIEEAWKAIASPLMAGYILYLYKTVRKFWGEAIVVTQELGDIVGNAVVKDSIISNSDTIILLDQTKFKDNFNDIASLLSISEIERRKIFTINQLENKENRGKFKEVYIRRGSEGEVYGVEVSDYQYLAYTTEHSEKSAVAVYVNHYGNYQKALIHFVADQKAAMMKRDHFCSMINRHACVYAQINESQEAILVS</sequence>
<organism evidence="2 3">
    <name type="scientific">Pedobacter antarcticus 4BY</name>
    <dbReference type="NCBI Taxonomy" id="1358423"/>
    <lineage>
        <taxon>Bacteria</taxon>
        <taxon>Pseudomonadati</taxon>
        <taxon>Bacteroidota</taxon>
        <taxon>Sphingobacteriia</taxon>
        <taxon>Sphingobacteriales</taxon>
        <taxon>Sphingobacteriaceae</taxon>
        <taxon>Pedobacter</taxon>
    </lineage>
</organism>
<dbReference type="Proteomes" id="UP000028007">
    <property type="component" value="Unassembled WGS sequence"/>
</dbReference>
<evidence type="ECO:0000259" key="1">
    <source>
        <dbReference type="Pfam" id="PF19044"/>
    </source>
</evidence>